<reference evidence="3" key="1">
    <citation type="submission" date="2020-05" db="EMBL/GenBank/DDBJ databases">
        <authorList>
            <person name="Chiriac C."/>
            <person name="Salcher M."/>
            <person name="Ghai R."/>
            <person name="Kavagutti S V."/>
        </authorList>
    </citation>
    <scope>NUCLEOTIDE SEQUENCE</scope>
</reference>
<dbReference type="EMBL" id="LR797211">
    <property type="protein sequence ID" value="CAB4194438.1"/>
    <property type="molecule type" value="Genomic_DNA"/>
</dbReference>
<dbReference type="EMBL" id="LR796510">
    <property type="protein sequence ID" value="CAB4149214.1"/>
    <property type="molecule type" value="Genomic_DNA"/>
</dbReference>
<proteinExistence type="predicted"/>
<evidence type="ECO:0000313" key="1">
    <source>
        <dbReference type="EMBL" id="CAB4149214.1"/>
    </source>
</evidence>
<protein>
    <submittedName>
        <fullName evidence="3">Uncharacterized protein</fullName>
    </submittedName>
</protein>
<name>A0A6J5RL14_9CAUD</name>
<evidence type="ECO:0000313" key="3">
    <source>
        <dbReference type="EMBL" id="CAB4194438.1"/>
    </source>
</evidence>
<dbReference type="EMBL" id="LR797158">
    <property type="protein sequence ID" value="CAB4190773.1"/>
    <property type="molecule type" value="Genomic_DNA"/>
</dbReference>
<accession>A0A6J5RL14</accession>
<organism evidence="3">
    <name type="scientific">uncultured Caudovirales phage</name>
    <dbReference type="NCBI Taxonomy" id="2100421"/>
    <lineage>
        <taxon>Viruses</taxon>
        <taxon>Duplodnaviria</taxon>
        <taxon>Heunggongvirae</taxon>
        <taxon>Uroviricota</taxon>
        <taxon>Caudoviricetes</taxon>
        <taxon>Peduoviridae</taxon>
        <taxon>Maltschvirus</taxon>
        <taxon>Maltschvirus maltsch</taxon>
    </lineage>
</organism>
<sequence>MRKRELLQVCGKDYCDYVPCVELRVTQLESDGLDSGALRDWLAELRAQDGRMADAEMAWLAAIDAGVALV</sequence>
<evidence type="ECO:0000313" key="2">
    <source>
        <dbReference type="EMBL" id="CAB4190773.1"/>
    </source>
</evidence>
<gene>
    <name evidence="2" type="ORF">UFOVP1191_118</name>
    <name evidence="3" type="ORF">UFOVP1252_61</name>
    <name evidence="1" type="ORF">UFOVP529_60</name>
</gene>